<dbReference type="EMBL" id="BNBO01000041">
    <property type="protein sequence ID" value="GHH79296.1"/>
    <property type="molecule type" value="Genomic_DNA"/>
</dbReference>
<dbReference type="SUPFAM" id="SSF109854">
    <property type="entry name" value="DinB/YfiT-like putative metalloenzymes"/>
    <property type="match status" value="1"/>
</dbReference>
<accession>A0A919G7K0</accession>
<reference evidence="1" key="2">
    <citation type="submission" date="2020-09" db="EMBL/GenBank/DDBJ databases">
        <authorList>
            <person name="Sun Q."/>
            <person name="Ohkuma M."/>
        </authorList>
    </citation>
    <scope>NUCLEOTIDE SEQUENCE</scope>
    <source>
        <strain evidence="1">JCM 4646</strain>
    </source>
</reference>
<protein>
    <recommendedName>
        <fullName evidence="3">Mini-circle protein</fullName>
    </recommendedName>
</protein>
<dbReference type="InterPro" id="IPR034660">
    <property type="entry name" value="DinB/YfiT-like"/>
</dbReference>
<name>A0A919G7K0_9ACTN</name>
<evidence type="ECO:0000313" key="2">
    <source>
        <dbReference type="Proteomes" id="UP000617734"/>
    </source>
</evidence>
<organism evidence="1 2">
    <name type="scientific">Kitasatospora indigofera</name>
    <dbReference type="NCBI Taxonomy" id="67307"/>
    <lineage>
        <taxon>Bacteria</taxon>
        <taxon>Bacillati</taxon>
        <taxon>Actinomycetota</taxon>
        <taxon>Actinomycetes</taxon>
        <taxon>Kitasatosporales</taxon>
        <taxon>Streptomycetaceae</taxon>
        <taxon>Kitasatospora</taxon>
    </lineage>
</organism>
<dbReference type="AlphaFoldDB" id="A0A919G7K0"/>
<evidence type="ECO:0008006" key="3">
    <source>
        <dbReference type="Google" id="ProtNLM"/>
    </source>
</evidence>
<proteinExistence type="predicted"/>
<dbReference type="Proteomes" id="UP000617734">
    <property type="component" value="Unassembled WGS sequence"/>
</dbReference>
<dbReference type="Pfam" id="PF04978">
    <property type="entry name" value="MST"/>
    <property type="match status" value="1"/>
</dbReference>
<dbReference type="InterPro" id="IPR007061">
    <property type="entry name" value="MST-like"/>
</dbReference>
<comment type="caution">
    <text evidence="1">The sequence shown here is derived from an EMBL/GenBank/DDBJ whole genome shotgun (WGS) entry which is preliminary data.</text>
</comment>
<dbReference type="GeneID" id="95356046"/>
<reference evidence="1" key="1">
    <citation type="journal article" date="2014" name="Int. J. Syst. Evol. Microbiol.">
        <title>Complete genome sequence of Corynebacterium casei LMG S-19264T (=DSM 44701T), isolated from a smear-ripened cheese.</title>
        <authorList>
            <consortium name="US DOE Joint Genome Institute (JGI-PGF)"/>
            <person name="Walter F."/>
            <person name="Albersmeier A."/>
            <person name="Kalinowski J."/>
            <person name="Ruckert C."/>
        </authorList>
    </citation>
    <scope>NUCLEOTIDE SEQUENCE</scope>
    <source>
        <strain evidence="1">JCM 4646</strain>
    </source>
</reference>
<dbReference type="RefSeq" id="WP_190213787.1">
    <property type="nucleotide sequence ID" value="NZ_BNBO01000041.1"/>
</dbReference>
<evidence type="ECO:0000313" key="1">
    <source>
        <dbReference type="EMBL" id="GHH79296.1"/>
    </source>
</evidence>
<sequence>MTTDQFSTSTEREALCGFLDKQRAALLRKVEGVSDADARRTPTASSLSLLGLLKHSALWERRWFQIIVAGRTFPGEWPEAEVQDWADDDFRVDEQDTVERWTAYFEEQAAVSRDITAGLDLEAPCRRPKLAHRNLRWVLLHMIEETARHAGHADIVRESLDGSRGV</sequence>
<gene>
    <name evidence="1" type="ORF">GCM10018781_57010</name>
</gene>
<keyword evidence="2" id="KW-1185">Reference proteome</keyword>
<dbReference type="Gene3D" id="1.20.120.450">
    <property type="entry name" value="dinb family like domain"/>
    <property type="match status" value="1"/>
</dbReference>